<sequence>MCGRFALTATPDQTAAFLGLGEIEDFPARYNIAPTQPILAVLSAGPREPGSNLPDRMAMLVRWGLIPAWVKDTRDFPLLFNARSEEAAGKASFKAAMRHRRALVPASGFYEWKKQPNGRKGQPYWVRPRQGGLVAFAALVETYAEPGGSEMDTGAILTTNANADLAGIHERMPVVIGPQDFARWLDCRNQEPRDVADLLRPADPGFFEAIPVSEAVNKVANSEPSIQERHVAPAAAAEPEKAKRRNPGASDDQMTLF</sequence>
<dbReference type="InterPro" id="IPR036590">
    <property type="entry name" value="SRAP-like"/>
</dbReference>
<organism evidence="10 11">
    <name type="scientific">Ollibium composti</name>
    <dbReference type="NCBI Taxonomy" id="2675109"/>
    <lineage>
        <taxon>Bacteria</taxon>
        <taxon>Pseudomonadati</taxon>
        <taxon>Pseudomonadota</taxon>
        <taxon>Alphaproteobacteria</taxon>
        <taxon>Hyphomicrobiales</taxon>
        <taxon>Phyllobacteriaceae</taxon>
        <taxon>Ollibium</taxon>
    </lineage>
</organism>
<keyword evidence="6" id="KW-0238">DNA-binding</keyword>
<evidence type="ECO:0000256" key="8">
    <source>
        <dbReference type="RuleBase" id="RU364100"/>
    </source>
</evidence>
<keyword evidence="7" id="KW-0456">Lyase</keyword>
<comment type="similarity">
    <text evidence="1 8">Belongs to the SOS response-associated peptidase family.</text>
</comment>
<protein>
    <recommendedName>
        <fullName evidence="8">Abasic site processing protein</fullName>
        <ecNumber evidence="8">3.4.-.-</ecNumber>
    </recommendedName>
</protein>
<comment type="caution">
    <text evidence="10">The sequence shown here is derived from an EMBL/GenBank/DDBJ whole genome shotgun (WGS) entry which is preliminary data.</text>
</comment>
<evidence type="ECO:0000256" key="1">
    <source>
        <dbReference type="ARBA" id="ARBA00008136"/>
    </source>
</evidence>
<evidence type="ECO:0000256" key="3">
    <source>
        <dbReference type="ARBA" id="ARBA00022763"/>
    </source>
</evidence>
<evidence type="ECO:0000256" key="4">
    <source>
        <dbReference type="ARBA" id="ARBA00022801"/>
    </source>
</evidence>
<dbReference type="RefSeq" id="WP_136358069.1">
    <property type="nucleotide sequence ID" value="NZ_SSNY01000007.1"/>
</dbReference>
<accession>A0ABY2Q8C8</accession>
<evidence type="ECO:0000256" key="5">
    <source>
        <dbReference type="ARBA" id="ARBA00023124"/>
    </source>
</evidence>
<dbReference type="InterPro" id="IPR003738">
    <property type="entry name" value="SRAP"/>
</dbReference>
<dbReference type="SUPFAM" id="SSF143081">
    <property type="entry name" value="BB1717-like"/>
    <property type="match status" value="1"/>
</dbReference>
<name>A0ABY2Q8C8_9HYPH</name>
<evidence type="ECO:0000313" key="10">
    <source>
        <dbReference type="EMBL" id="THF56738.1"/>
    </source>
</evidence>
<keyword evidence="11" id="KW-1185">Reference proteome</keyword>
<dbReference type="Gene3D" id="3.90.1680.10">
    <property type="entry name" value="SOS response associated peptidase-like"/>
    <property type="match status" value="1"/>
</dbReference>
<feature type="region of interest" description="Disordered" evidence="9">
    <location>
        <begin position="221"/>
        <end position="257"/>
    </location>
</feature>
<evidence type="ECO:0000313" key="11">
    <source>
        <dbReference type="Proteomes" id="UP000306441"/>
    </source>
</evidence>
<dbReference type="Proteomes" id="UP000306441">
    <property type="component" value="Unassembled WGS sequence"/>
</dbReference>
<keyword evidence="4 8" id="KW-0378">Hydrolase</keyword>
<evidence type="ECO:0000256" key="2">
    <source>
        <dbReference type="ARBA" id="ARBA00022670"/>
    </source>
</evidence>
<dbReference type="EC" id="3.4.-.-" evidence="8"/>
<dbReference type="EMBL" id="SSNY01000007">
    <property type="protein sequence ID" value="THF56738.1"/>
    <property type="molecule type" value="Genomic_DNA"/>
</dbReference>
<dbReference type="PANTHER" id="PTHR13604">
    <property type="entry name" value="DC12-RELATED"/>
    <property type="match status" value="1"/>
</dbReference>
<dbReference type="PANTHER" id="PTHR13604:SF0">
    <property type="entry name" value="ABASIC SITE PROCESSING PROTEIN HMCES"/>
    <property type="match status" value="1"/>
</dbReference>
<reference evidence="10 11" key="1">
    <citation type="submission" date="2019-04" db="EMBL/GenBank/DDBJ databases">
        <title>Mesorhizobium composti sp. nov., isolated from compost.</title>
        <authorList>
            <person name="Lin S.-Y."/>
            <person name="Hameed A."/>
            <person name="Hsieh Y.-T."/>
            <person name="Young C.-C."/>
        </authorList>
    </citation>
    <scope>NUCLEOTIDE SEQUENCE [LARGE SCALE GENOMIC DNA]</scope>
    <source>
        <strain evidence="10 11">CC-YTH430</strain>
    </source>
</reference>
<keyword evidence="5" id="KW-0190">Covalent protein-DNA linkage</keyword>
<proteinExistence type="inferred from homology"/>
<evidence type="ECO:0000256" key="7">
    <source>
        <dbReference type="ARBA" id="ARBA00023239"/>
    </source>
</evidence>
<evidence type="ECO:0000256" key="6">
    <source>
        <dbReference type="ARBA" id="ARBA00023125"/>
    </source>
</evidence>
<gene>
    <name evidence="10" type="ORF">E6C48_13650</name>
</gene>
<dbReference type="Pfam" id="PF02586">
    <property type="entry name" value="SRAP"/>
    <property type="match status" value="1"/>
</dbReference>
<keyword evidence="3" id="KW-0227">DNA damage</keyword>
<keyword evidence="2 8" id="KW-0645">Protease</keyword>
<evidence type="ECO:0000256" key="9">
    <source>
        <dbReference type="SAM" id="MobiDB-lite"/>
    </source>
</evidence>